<accession>A0A2U8I346</accession>
<name>A0A2U8I346_9GAMM</name>
<keyword evidence="3" id="KW-1185">Reference proteome</keyword>
<dbReference type="KEGG" id="fsm:CCS41_01930"/>
<dbReference type="InterPro" id="IPR001387">
    <property type="entry name" value="Cro/C1-type_HTH"/>
</dbReference>
<dbReference type="EMBL" id="CP021659">
    <property type="protein sequence ID" value="AWK13540.1"/>
    <property type="molecule type" value="Genomic_DNA"/>
</dbReference>
<dbReference type="PROSITE" id="PS50943">
    <property type="entry name" value="HTH_CROC1"/>
    <property type="match status" value="1"/>
</dbReference>
<dbReference type="OrthoDB" id="5678898at2"/>
<dbReference type="SUPFAM" id="SSF47413">
    <property type="entry name" value="lambda repressor-like DNA-binding domains"/>
    <property type="match status" value="1"/>
</dbReference>
<evidence type="ECO:0000313" key="3">
    <source>
        <dbReference type="Proteomes" id="UP000261875"/>
    </source>
</evidence>
<gene>
    <name evidence="2" type="ORF">CCS41_01930</name>
</gene>
<dbReference type="Pfam" id="PF01381">
    <property type="entry name" value="HTH_3"/>
    <property type="match status" value="1"/>
</dbReference>
<feature type="domain" description="HTH cro/C1-type" evidence="1">
    <location>
        <begin position="66"/>
        <end position="120"/>
    </location>
</feature>
<dbReference type="Gene3D" id="1.10.260.40">
    <property type="entry name" value="lambda repressor-like DNA-binding domains"/>
    <property type="match status" value="1"/>
</dbReference>
<dbReference type="AlphaFoldDB" id="A0A2U8I346"/>
<evidence type="ECO:0000259" key="1">
    <source>
        <dbReference type="PROSITE" id="PS50943"/>
    </source>
</evidence>
<proteinExistence type="predicted"/>
<evidence type="ECO:0000313" key="2">
    <source>
        <dbReference type="EMBL" id="AWK13540.1"/>
    </source>
</evidence>
<sequence length="122" mass="14025">MTKLQYINDETGKPLYVLLPVTDYEKLVDNTDDDYESVPYKADHHDDEIIPHDVISIMVNQDISLIAAWRIYLGMSQYEVAEKLQATQSAVSQWESVDSTPQKKTRKKLAALYGCRLEQMTL</sequence>
<protein>
    <submittedName>
        <fullName evidence="2">Transcriptional regulator</fullName>
    </submittedName>
</protein>
<dbReference type="InterPro" id="IPR010982">
    <property type="entry name" value="Lambda_DNA-bd_dom_sf"/>
</dbReference>
<dbReference type="RefSeq" id="WP_072551175.1">
    <property type="nucleotide sequence ID" value="NZ_CP021659.1"/>
</dbReference>
<dbReference type="Proteomes" id="UP000261875">
    <property type="component" value="Chromosome"/>
</dbReference>
<dbReference type="STRING" id="1878942.GCA_900128755_01610"/>
<organism evidence="2 3">
    <name type="scientific">Candidatus Fukatsuia symbiotica</name>
    <dbReference type="NCBI Taxonomy" id="1878942"/>
    <lineage>
        <taxon>Bacteria</taxon>
        <taxon>Pseudomonadati</taxon>
        <taxon>Pseudomonadota</taxon>
        <taxon>Gammaproteobacteria</taxon>
        <taxon>Enterobacterales</taxon>
        <taxon>Yersiniaceae</taxon>
        <taxon>Candidatus Fukatsuia</taxon>
    </lineage>
</organism>
<reference evidence="2 3" key="1">
    <citation type="submission" date="2017-05" db="EMBL/GenBank/DDBJ databases">
        <title>Genome sequence of Candidatus Fukatsuia symbiotica and Candidatus Hamiltonella defensa from Acyrthosiphon pisum strain 5D.</title>
        <authorList>
            <person name="Patel V.A."/>
            <person name="Chevignon G."/>
            <person name="Russell J.A."/>
            <person name="Oliver K.M."/>
        </authorList>
    </citation>
    <scope>NUCLEOTIDE SEQUENCE [LARGE SCALE GENOMIC DNA]</scope>
    <source>
        <strain evidence="2 3">5D</strain>
    </source>
</reference>
<dbReference type="GO" id="GO:0003677">
    <property type="term" value="F:DNA binding"/>
    <property type="evidence" value="ECO:0007669"/>
    <property type="project" value="InterPro"/>
</dbReference>
<dbReference type="SMART" id="SM00530">
    <property type="entry name" value="HTH_XRE"/>
    <property type="match status" value="1"/>
</dbReference>
<dbReference type="CDD" id="cd00093">
    <property type="entry name" value="HTH_XRE"/>
    <property type="match status" value="1"/>
</dbReference>